<keyword evidence="3" id="KW-0378">Hydrolase</keyword>
<evidence type="ECO:0000313" key="4">
    <source>
        <dbReference type="EMBL" id="QII12005.1"/>
    </source>
</evidence>
<dbReference type="Pfam" id="PF02502">
    <property type="entry name" value="LacAB_rpiB"/>
    <property type="match status" value="1"/>
</dbReference>
<dbReference type="SUPFAM" id="SSF56784">
    <property type="entry name" value="HAD-like"/>
    <property type="match status" value="1"/>
</dbReference>
<dbReference type="EMBL" id="LT934425">
    <property type="protein sequence ID" value="SOH06440.1"/>
    <property type="molecule type" value="Genomic_DNA"/>
</dbReference>
<evidence type="ECO:0000313" key="7">
    <source>
        <dbReference type="Proteomes" id="UP000501926"/>
    </source>
</evidence>
<dbReference type="InterPro" id="IPR003500">
    <property type="entry name" value="RpiB_LacA_LacB"/>
</dbReference>
<reference evidence="5" key="3">
    <citation type="submission" date="2017-10" db="EMBL/GenBank/DDBJ databases">
        <authorList>
            <person name="Banno H."/>
            <person name="Chua N.-H."/>
        </authorList>
    </citation>
    <scope>NUCLEOTIDE SEQUENCE [LARGE SCALE GENOMIC DNA]</scope>
    <source>
        <strain evidence="5">Kuenenia_mbr1_ru-nijmegen</strain>
    </source>
</reference>
<dbReference type="AlphaFoldDB" id="Q1Q779"/>
<evidence type="ECO:0000256" key="2">
    <source>
        <dbReference type="ARBA" id="ARBA00023235"/>
    </source>
</evidence>
<reference evidence="6" key="4">
    <citation type="submission" date="2017-10" db="EMBL/GenBank/DDBJ databases">
        <authorList>
            <person name="Frank J."/>
        </authorList>
    </citation>
    <scope>NUCLEOTIDE SEQUENCE [LARGE SCALE GENOMIC DNA]</scope>
</reference>
<dbReference type="Gene3D" id="1.10.150.240">
    <property type="entry name" value="Putative phosphatase, domain 2"/>
    <property type="match status" value="1"/>
</dbReference>
<dbReference type="Proteomes" id="UP000501926">
    <property type="component" value="Chromosome"/>
</dbReference>
<evidence type="ECO:0000313" key="5">
    <source>
        <dbReference type="EMBL" id="SOH06440.1"/>
    </source>
</evidence>
<dbReference type="Pfam" id="PF00702">
    <property type="entry name" value="Hydrolase"/>
    <property type="match status" value="1"/>
</dbReference>
<dbReference type="InterPro" id="IPR023214">
    <property type="entry name" value="HAD_sf"/>
</dbReference>
<dbReference type="SUPFAM" id="SSF89623">
    <property type="entry name" value="Ribose/Galactose isomerase RpiB/AlsB"/>
    <property type="match status" value="1"/>
</dbReference>
<dbReference type="PANTHER" id="PTHR43732:SF1">
    <property type="entry name" value="RIBOSE 5-PHOSPHATE ISOMERASE"/>
    <property type="match status" value="1"/>
</dbReference>
<proteinExistence type="inferred from homology"/>
<evidence type="ECO:0000313" key="6">
    <source>
        <dbReference type="Proteomes" id="UP000221734"/>
    </source>
</evidence>
<gene>
    <name evidence="3" type="primary">rpiB</name>
    <name evidence="4" type="ORF">KsCSTR_26260</name>
    <name evidence="5" type="ORF">KSMBR1_3968</name>
    <name evidence="3" type="ORF">kuste2682</name>
</gene>
<dbReference type="Proteomes" id="UP000221734">
    <property type="component" value="Chromosome Kuenenia_stuttgartiensis_MBR1"/>
</dbReference>
<organism evidence="3">
    <name type="scientific">Kuenenia stuttgartiensis</name>
    <dbReference type="NCBI Taxonomy" id="174633"/>
    <lineage>
        <taxon>Bacteria</taxon>
        <taxon>Pseudomonadati</taxon>
        <taxon>Planctomycetota</taxon>
        <taxon>Candidatus Brocadiia</taxon>
        <taxon>Candidatus Brocadiales</taxon>
        <taxon>Candidatus Brocadiaceae</taxon>
        <taxon>Candidatus Kuenenia</taxon>
    </lineage>
</organism>
<protein>
    <submittedName>
        <fullName evidence="3">Fusion protein similar to hydrolase/phosphatase (N-terminal) and ribose-5-phosphate isomerase (C-terminal)</fullName>
        <ecNumber evidence="3 4">5.3.1.6</ecNumber>
    </submittedName>
    <submittedName>
        <fullName evidence="4">Ribose 5-phosphate isomerase B</fullName>
    </submittedName>
</protein>
<dbReference type="NCBIfam" id="NF004051">
    <property type="entry name" value="PRK05571.1"/>
    <property type="match status" value="1"/>
</dbReference>
<keyword evidence="2 3" id="KW-0413">Isomerase</keyword>
<reference evidence="3" key="1">
    <citation type="journal article" date="2006" name="Nature">
        <title>Deciphering the evolution and metabolism of an anammox bacterium from a community genome.</title>
        <authorList>
            <person name="Strous M."/>
            <person name="Pelletier E."/>
            <person name="Mangenot S."/>
            <person name="Rattei T."/>
            <person name="Lehner A."/>
            <person name="Taylor M.W."/>
            <person name="Horn M."/>
            <person name="Daims H."/>
            <person name="Bartol-Mavel D."/>
            <person name="Wincker P."/>
            <person name="Barbe V."/>
            <person name="Fonknechten N."/>
            <person name="Vallenet D."/>
            <person name="Segurens B."/>
            <person name="Schenowitz-Truong C."/>
            <person name="Medigue C."/>
            <person name="Collingro A."/>
            <person name="Snel B."/>
            <person name="Dutilh B.E."/>
            <person name="OpDenCamp H.J.M."/>
            <person name="vanDerDrift C."/>
            <person name="Cirpus I."/>
            <person name="vanDePas-Schoonen K.T."/>
            <person name="Harhangi H.R."/>
            <person name="vanNiftrik L."/>
            <person name="Schmid M."/>
            <person name="Keltjens J."/>
            <person name="vanDeVossenberg J."/>
            <person name="Kartal B."/>
            <person name="Meier H."/>
            <person name="Frishman D."/>
            <person name="Huynen M.A."/>
            <person name="Mewes H."/>
            <person name="Weissenbach J."/>
            <person name="Jetten M.S.M."/>
            <person name="Wagner M."/>
            <person name="LePaslier D."/>
        </authorList>
    </citation>
    <scope>NUCLEOTIDE SEQUENCE</scope>
</reference>
<evidence type="ECO:0000313" key="3">
    <source>
        <dbReference type="EMBL" id="CAJ73431.1"/>
    </source>
</evidence>
<evidence type="ECO:0000256" key="1">
    <source>
        <dbReference type="ARBA" id="ARBA00008754"/>
    </source>
</evidence>
<dbReference type="EMBL" id="CT573071">
    <property type="protein sequence ID" value="CAJ73431.1"/>
    <property type="molecule type" value="Genomic_DNA"/>
</dbReference>
<dbReference type="Gene3D" id="3.40.1400.10">
    <property type="entry name" value="Sugar-phosphate isomerase, RpiB/LacA/LacB"/>
    <property type="match status" value="1"/>
</dbReference>
<dbReference type="GO" id="GO:0005975">
    <property type="term" value="P:carbohydrate metabolic process"/>
    <property type="evidence" value="ECO:0007669"/>
    <property type="project" value="InterPro"/>
</dbReference>
<accession>Q1Q779</accession>
<keyword evidence="6" id="KW-1185">Reference proteome</keyword>
<dbReference type="GO" id="GO:0016787">
    <property type="term" value="F:hydrolase activity"/>
    <property type="evidence" value="ECO:0007669"/>
    <property type="project" value="UniProtKB-KW"/>
</dbReference>
<dbReference type="NCBIfam" id="TIGR00689">
    <property type="entry name" value="rpiB_lacA_lacB"/>
    <property type="match status" value="1"/>
</dbReference>
<dbReference type="RefSeq" id="WP_197705281.1">
    <property type="nucleotide sequence ID" value="NZ_CP049055.1"/>
</dbReference>
<comment type="similarity">
    <text evidence="1">Belongs to the LacAB/RpiB family.</text>
</comment>
<dbReference type="EC" id="5.3.1.6" evidence="3 4"/>
<dbReference type="InterPro" id="IPR036569">
    <property type="entry name" value="RpiB_LacA_LacB_sf"/>
</dbReference>
<dbReference type="GO" id="GO:0004751">
    <property type="term" value="F:ribose-5-phosphate isomerase activity"/>
    <property type="evidence" value="ECO:0007669"/>
    <property type="project" value="UniProtKB-EC"/>
</dbReference>
<dbReference type="Gene3D" id="3.40.50.1000">
    <property type="entry name" value="HAD superfamily/HAD-like"/>
    <property type="match status" value="1"/>
</dbReference>
<name>Q1Q779_KUEST</name>
<dbReference type="InterPro" id="IPR036412">
    <property type="entry name" value="HAD-like_sf"/>
</dbReference>
<dbReference type="InterPro" id="IPR051812">
    <property type="entry name" value="SPI_LacAB/RpiB"/>
</dbReference>
<dbReference type="EMBL" id="CP049055">
    <property type="protein sequence ID" value="QII12005.1"/>
    <property type="molecule type" value="Genomic_DNA"/>
</dbReference>
<dbReference type="KEGG" id="kst:KSMBR1_3968"/>
<reference evidence="3" key="2">
    <citation type="submission" date="2006-01" db="EMBL/GenBank/DDBJ databases">
        <authorList>
            <person name="Genoscope"/>
        </authorList>
    </citation>
    <scope>NUCLEOTIDE SEQUENCE</scope>
</reference>
<sequence>MNAISCLFLDIGGVLLSNGWDYKFRQRAAEHFHLDANEMENRHGLLFVTYEEGRITFNEYLDRMVFYQKRDFTPDQFKDFIFSLSTPDLEMIAFIKKIKLQYGLKVIAVSNEAREINAYRINKFKLNEIFDFFVSSCYVHRRKPDAAIFRLAIDGAQAPLDELVYIDNTQMFVNMAKGMGITSIHHTDYLSTAKALADLGLSVKEKSIEFQPQNLKEETSSPVRKMMRIGVASDHGGFDLKVKLVALLKTAGYEVKDFGAYQLNTDDDYPDFVIPMSEAVANGEISRGVAICGSGVGACIAANKIAGVRSALITDSFSARQGVEDDNMNIMCLGGRITGSALAGELVQIFINARFKNEERFLRRLNKVSVLERNKD</sequence>
<dbReference type="InterPro" id="IPR023198">
    <property type="entry name" value="PGP-like_dom2"/>
</dbReference>
<reference evidence="4 7" key="5">
    <citation type="submission" date="2020-02" db="EMBL/GenBank/DDBJ databases">
        <title>Newly sequenced genome of strain CSTR1 showed variability in Candidatus Kuenenia stuttgartiensis genomes.</title>
        <authorList>
            <person name="Ding C."/>
            <person name="Adrian L."/>
        </authorList>
    </citation>
    <scope>NUCLEOTIDE SEQUENCE [LARGE SCALE GENOMIC DNA]</scope>
    <source>
        <strain evidence="4 7">CSTR1</strain>
    </source>
</reference>
<dbReference type="PANTHER" id="PTHR43732">
    <property type="entry name" value="RIBOSE 5-PHOSPHATE ISOMERASE-RELATED"/>
    <property type="match status" value="1"/>
</dbReference>